<accession>A0A3D8YEX2</accession>
<dbReference type="Proteomes" id="UP000256373">
    <property type="component" value="Unassembled WGS sequence"/>
</dbReference>
<evidence type="ECO:0000313" key="2">
    <source>
        <dbReference type="Proteomes" id="UP000256373"/>
    </source>
</evidence>
<name>A0A3D8YEX2_9BACT</name>
<dbReference type="RefSeq" id="WP_115830062.1">
    <property type="nucleotide sequence ID" value="NZ_QNUL01000004.1"/>
</dbReference>
<proteinExistence type="predicted"/>
<evidence type="ECO:0008006" key="3">
    <source>
        <dbReference type="Google" id="ProtNLM"/>
    </source>
</evidence>
<organism evidence="1 2">
    <name type="scientific">Dyadobacter luteus</name>
    <dbReference type="NCBI Taxonomy" id="2259619"/>
    <lineage>
        <taxon>Bacteria</taxon>
        <taxon>Pseudomonadati</taxon>
        <taxon>Bacteroidota</taxon>
        <taxon>Cytophagia</taxon>
        <taxon>Cytophagales</taxon>
        <taxon>Spirosomataceae</taxon>
        <taxon>Dyadobacter</taxon>
    </lineage>
</organism>
<dbReference type="InterPro" id="IPR016181">
    <property type="entry name" value="Acyl_CoA_acyltransferase"/>
</dbReference>
<reference evidence="1 2" key="1">
    <citation type="submission" date="2018-07" db="EMBL/GenBank/DDBJ databases">
        <title>Dyadobacter roseus sp. nov., isolated from rose rhizosphere soil.</title>
        <authorList>
            <person name="Chen L."/>
        </authorList>
    </citation>
    <scope>NUCLEOTIDE SEQUENCE [LARGE SCALE GENOMIC DNA]</scope>
    <source>
        <strain evidence="1 2">RS19</strain>
    </source>
</reference>
<dbReference type="EMBL" id="QNUL01000004">
    <property type="protein sequence ID" value="REA62765.1"/>
    <property type="molecule type" value="Genomic_DNA"/>
</dbReference>
<gene>
    <name evidence="1" type="ORF">DSL64_07540</name>
</gene>
<evidence type="ECO:0000313" key="1">
    <source>
        <dbReference type="EMBL" id="REA62765.1"/>
    </source>
</evidence>
<dbReference type="SUPFAM" id="SSF55729">
    <property type="entry name" value="Acyl-CoA N-acyltransferases (Nat)"/>
    <property type="match status" value="1"/>
</dbReference>
<keyword evidence="2" id="KW-1185">Reference proteome</keyword>
<protein>
    <recommendedName>
        <fullName evidence="3">GNAT family N-acetyltransferase</fullName>
    </recommendedName>
</protein>
<sequence>MVAKIRAYKSPDDIETSLRYIEGHRKVLESYGVKKVTSANHNWLYDDQTYVVIVESEDGDRIFGGTRVQIRSNDLKMPMEDAIAKIDPNIYDYMDNYENKTLAEFCGLFNSKEVAGFGIGSIFLGRIAIAIAANLGVDHMMGLCSPATLRNSLRVGFEILRDLGNNGTFYYPRESLIATALVIKDVVNLPNATTEERDRILDLRNNPNQFAVEKGPKGELDIIYDTKI</sequence>
<comment type="caution">
    <text evidence="1">The sequence shown here is derived from an EMBL/GenBank/DDBJ whole genome shotgun (WGS) entry which is preliminary data.</text>
</comment>
<dbReference type="OrthoDB" id="660041at2"/>
<dbReference type="AlphaFoldDB" id="A0A3D8YEX2"/>